<dbReference type="Pfam" id="PF12697">
    <property type="entry name" value="Abhydrolase_6"/>
    <property type="match status" value="1"/>
</dbReference>
<dbReference type="InterPro" id="IPR000073">
    <property type="entry name" value="AB_hydrolase_1"/>
</dbReference>
<dbReference type="InterPro" id="IPR029058">
    <property type="entry name" value="AB_hydrolase_fold"/>
</dbReference>
<evidence type="ECO:0000313" key="4">
    <source>
        <dbReference type="Proteomes" id="UP000198609"/>
    </source>
</evidence>
<gene>
    <name evidence="3" type="ORF">SAMN04490356_7836</name>
</gene>
<organism evidence="3 4">
    <name type="scientific">Streptomyces melanosporofaciens</name>
    <dbReference type="NCBI Taxonomy" id="67327"/>
    <lineage>
        <taxon>Bacteria</taxon>
        <taxon>Bacillati</taxon>
        <taxon>Actinomycetota</taxon>
        <taxon>Actinomycetes</taxon>
        <taxon>Kitasatosporales</taxon>
        <taxon>Streptomycetaceae</taxon>
        <taxon>Streptomyces</taxon>
        <taxon>Streptomyces violaceusniger group</taxon>
    </lineage>
</organism>
<reference evidence="4" key="1">
    <citation type="submission" date="2016-10" db="EMBL/GenBank/DDBJ databases">
        <authorList>
            <person name="Varghese N."/>
            <person name="Submissions S."/>
        </authorList>
    </citation>
    <scope>NUCLEOTIDE SEQUENCE [LARGE SCALE GENOMIC DNA]</scope>
    <source>
        <strain evidence="4">DSM 40318</strain>
    </source>
</reference>
<dbReference type="EMBL" id="FNST01000002">
    <property type="protein sequence ID" value="SED29273.1"/>
    <property type="molecule type" value="Genomic_DNA"/>
</dbReference>
<feature type="region of interest" description="Disordered" evidence="1">
    <location>
        <begin position="1"/>
        <end position="24"/>
    </location>
</feature>
<keyword evidence="4" id="KW-1185">Reference proteome</keyword>
<feature type="domain" description="AB hydrolase-1" evidence="2">
    <location>
        <begin position="39"/>
        <end position="270"/>
    </location>
</feature>
<dbReference type="Proteomes" id="UP000198609">
    <property type="component" value="Unassembled WGS sequence"/>
</dbReference>
<protein>
    <submittedName>
        <fullName evidence="3">Pimeloyl-ACP methyl ester carboxylesterase</fullName>
    </submittedName>
</protein>
<feature type="compositionally biased region" description="Basic and acidic residues" evidence="1">
    <location>
        <begin position="1"/>
        <end position="21"/>
    </location>
</feature>
<dbReference type="PANTHER" id="PTHR46438:SF11">
    <property type="entry name" value="LIPASE-RELATED"/>
    <property type="match status" value="1"/>
</dbReference>
<evidence type="ECO:0000256" key="1">
    <source>
        <dbReference type="SAM" id="MobiDB-lite"/>
    </source>
</evidence>
<proteinExistence type="predicted"/>
<accession>A0A1H4ZGQ9</accession>
<evidence type="ECO:0000313" key="3">
    <source>
        <dbReference type="EMBL" id="SED29273.1"/>
    </source>
</evidence>
<name>A0A1H4ZGQ9_STRMJ</name>
<sequence>MYKTDGRPPPHHPRMSEHSVELSHGMHVAHDGPRQAPPLLLIHGSGASGGFWGPVVPALARHHHVIRVDLPGCGQSPPAASYDVRAQAGQVAALLDGLGVRSVAVAGHSSGGYVVTALAEHRPDLVRSIALISSGPRLDALLPQPLLFRVLLAPPLGPLLWPRRSDATIRRGISATCARPVEVPDDVVADIRRITYPTLRTVLRQNSAYIAERSLPERLAALDVPVLVVFGAADPRWEPSSAHQYDVVPNARIELLPGVGHVPMYEEPEATGTLLLGFAATGVDTPPVTP</sequence>
<evidence type="ECO:0000259" key="2">
    <source>
        <dbReference type="Pfam" id="PF12697"/>
    </source>
</evidence>
<dbReference type="Gene3D" id="3.40.50.1820">
    <property type="entry name" value="alpha/beta hydrolase"/>
    <property type="match status" value="1"/>
</dbReference>
<dbReference type="AlphaFoldDB" id="A0A1H4ZGQ9"/>
<dbReference type="PANTHER" id="PTHR46438">
    <property type="entry name" value="ALPHA/BETA-HYDROLASES SUPERFAMILY PROTEIN"/>
    <property type="match status" value="1"/>
</dbReference>
<dbReference type="SUPFAM" id="SSF53474">
    <property type="entry name" value="alpha/beta-Hydrolases"/>
    <property type="match status" value="1"/>
</dbReference>
<dbReference type="GO" id="GO:0003824">
    <property type="term" value="F:catalytic activity"/>
    <property type="evidence" value="ECO:0007669"/>
    <property type="project" value="UniProtKB-ARBA"/>
</dbReference>